<evidence type="ECO:0000256" key="2">
    <source>
        <dbReference type="PIRSR" id="PIRSR605754-1"/>
    </source>
</evidence>
<keyword evidence="4" id="KW-1185">Reference proteome</keyword>
<comment type="caution">
    <text evidence="3">The sequence shown here is derived from an EMBL/GenBank/DDBJ whole genome shotgun (WGS) entry which is preliminary data.</text>
</comment>
<evidence type="ECO:0000313" key="4">
    <source>
        <dbReference type="Proteomes" id="UP000306912"/>
    </source>
</evidence>
<reference evidence="3 4" key="1">
    <citation type="submission" date="2019-05" db="EMBL/GenBank/DDBJ databases">
        <title>Culicoidintestinum kansasii gen. nov., sp. nov. from the gastrointestinal tract of the biting midge, Culicoides sonorensis.</title>
        <authorList>
            <person name="Neupane S."/>
            <person name="Ghosh A."/>
            <person name="Gunther S."/>
            <person name="Martin K."/>
            <person name="Zurek L."/>
        </authorList>
    </citation>
    <scope>NUCLEOTIDE SEQUENCE [LARGE SCALE GENOMIC DNA]</scope>
    <source>
        <strain evidence="3 4">CS-1</strain>
    </source>
</reference>
<dbReference type="AlphaFoldDB" id="A0A5R8QB72"/>
<dbReference type="SUPFAM" id="SSF63817">
    <property type="entry name" value="Sortase"/>
    <property type="match status" value="1"/>
</dbReference>
<sequence>MLRKITTVLAVILLLVGAWLVGTNVYEMVTQAMQSNAFKDQAAEVLDTKISRDEFHPEEGQIIGLLKIPELGLETAIVEGVRVEDLKGGAGHMMETGYPGDSRQIFLAGHRNTDFGVLKDIRKGMEIIVEMPYGTYKYYASKDYDDTDPDQVIPQTKTEVVNTSAHLDRDELVLMTCFPFTFGAATDYRFLVYAYPAE</sequence>
<feature type="active site" description="Acyl-thioester intermediate" evidence="2">
    <location>
        <position position="177"/>
    </location>
</feature>
<evidence type="ECO:0000256" key="1">
    <source>
        <dbReference type="ARBA" id="ARBA00022801"/>
    </source>
</evidence>
<dbReference type="Proteomes" id="UP000306912">
    <property type="component" value="Unassembled WGS sequence"/>
</dbReference>
<proteinExistence type="predicted"/>
<accession>A0A5R8QB72</accession>
<evidence type="ECO:0000313" key="3">
    <source>
        <dbReference type="EMBL" id="TLG72568.1"/>
    </source>
</evidence>
<dbReference type="FunCoup" id="A0A5R8QB72">
    <property type="interactions" value="14"/>
</dbReference>
<feature type="active site" description="Proton donor/acceptor" evidence="2">
    <location>
        <position position="110"/>
    </location>
</feature>
<dbReference type="InParanoid" id="A0A5R8QB72"/>
<name>A0A5R8QB72_9FIRM</name>
<dbReference type="InterPro" id="IPR005754">
    <property type="entry name" value="Sortase"/>
</dbReference>
<dbReference type="CDD" id="cd05828">
    <property type="entry name" value="Sortase_D_1"/>
    <property type="match status" value="1"/>
</dbReference>
<dbReference type="NCBIfam" id="TIGR01076">
    <property type="entry name" value="sortase_fam"/>
    <property type="match status" value="1"/>
</dbReference>
<keyword evidence="1" id="KW-0378">Hydrolase</keyword>
<gene>
    <name evidence="3" type="ORF">FEZ08_09270</name>
</gene>
<dbReference type="InterPro" id="IPR023365">
    <property type="entry name" value="Sortase_dom-sf"/>
</dbReference>
<dbReference type="EMBL" id="VBWP01000008">
    <property type="protein sequence ID" value="TLG72568.1"/>
    <property type="molecule type" value="Genomic_DNA"/>
</dbReference>
<dbReference type="GO" id="GO:0016787">
    <property type="term" value="F:hydrolase activity"/>
    <property type="evidence" value="ECO:0007669"/>
    <property type="project" value="UniProtKB-KW"/>
</dbReference>
<dbReference type="Gene3D" id="2.40.260.10">
    <property type="entry name" value="Sortase"/>
    <property type="match status" value="1"/>
</dbReference>
<protein>
    <submittedName>
        <fullName evidence="3">Class D sortase</fullName>
    </submittedName>
</protein>
<dbReference type="OrthoDB" id="165822at2"/>
<organism evidence="3 4">
    <name type="scientific">Culicoidibacter larvae</name>
    <dbReference type="NCBI Taxonomy" id="2579976"/>
    <lineage>
        <taxon>Bacteria</taxon>
        <taxon>Bacillati</taxon>
        <taxon>Bacillota</taxon>
        <taxon>Culicoidibacteria</taxon>
        <taxon>Culicoidibacterales</taxon>
        <taxon>Culicoidibacteraceae</taxon>
        <taxon>Culicoidibacter</taxon>
    </lineage>
</organism>
<dbReference type="InterPro" id="IPR041999">
    <property type="entry name" value="Sortase_D_1"/>
</dbReference>
<dbReference type="RefSeq" id="WP_138191657.1">
    <property type="nucleotide sequence ID" value="NZ_VBWP01000008.1"/>
</dbReference>
<dbReference type="Pfam" id="PF04203">
    <property type="entry name" value="Sortase"/>
    <property type="match status" value="1"/>
</dbReference>